<dbReference type="RefSeq" id="WP_111257110.1">
    <property type="nucleotide sequence ID" value="NZ_POTW01000072.1"/>
</dbReference>
<keyword evidence="4" id="KW-1185">Reference proteome</keyword>
<dbReference type="PROSITE" id="PS51257">
    <property type="entry name" value="PROKAR_LIPOPROTEIN"/>
    <property type="match status" value="1"/>
</dbReference>
<dbReference type="Pfam" id="PF10646">
    <property type="entry name" value="Germane"/>
    <property type="match status" value="1"/>
</dbReference>
<comment type="caution">
    <text evidence="3">The sequence shown here is derived from an EMBL/GenBank/DDBJ whole genome shotgun (WGS) entry which is preliminary data.</text>
</comment>
<dbReference type="InterPro" id="IPR019606">
    <property type="entry name" value="GerMN"/>
</dbReference>
<name>A0A2W2CL48_9ACTN</name>
<proteinExistence type="predicted"/>
<dbReference type="AlphaFoldDB" id="A0A2W2CL48"/>
<dbReference type="Pfam" id="PF10647">
    <property type="entry name" value="Gmad1"/>
    <property type="match status" value="1"/>
</dbReference>
<dbReference type="EMBL" id="POTW01000072">
    <property type="protein sequence ID" value="PZF80903.1"/>
    <property type="molecule type" value="Genomic_DNA"/>
</dbReference>
<organism evidence="3 4">
    <name type="scientific">Jiangella anatolica</name>
    <dbReference type="NCBI Taxonomy" id="2670374"/>
    <lineage>
        <taxon>Bacteria</taxon>
        <taxon>Bacillati</taxon>
        <taxon>Actinomycetota</taxon>
        <taxon>Actinomycetes</taxon>
        <taxon>Jiangellales</taxon>
        <taxon>Jiangellaceae</taxon>
        <taxon>Jiangella</taxon>
    </lineage>
</organism>
<evidence type="ECO:0000259" key="2">
    <source>
        <dbReference type="SMART" id="SM00909"/>
    </source>
</evidence>
<keyword evidence="1" id="KW-0732">Signal</keyword>
<gene>
    <name evidence="3" type="ORF">C1I92_23670</name>
</gene>
<reference evidence="3 4" key="1">
    <citation type="submission" date="2018-01" db="EMBL/GenBank/DDBJ databases">
        <title>Draft genome sequence of Jiangella sp. GTF31.</title>
        <authorList>
            <person name="Sahin N."/>
            <person name="Ay H."/>
            <person name="Saygin H."/>
        </authorList>
    </citation>
    <scope>NUCLEOTIDE SEQUENCE [LARGE SCALE GENOMIC DNA]</scope>
    <source>
        <strain evidence="3 4">GTF31</strain>
    </source>
</reference>
<sequence>MRSRALLVVAVLAAAVVAGCSEIPTSGPVLDAGGAKPDDQSRYVEVIEAPPRPGMTPVQIVDGFIDAMASYQPGYETAREYLTEEAAAEWDPSAKVTVFYEARPAAEAINPSTVQVRTTVHGEVGADGAFTEFREAESRTFDLQLEQVDGEWRIANPAPGIQISDFSFDREYQARNVYFFDPGFEVLVPDVVYLPRTANDATATLLARKVLSGPSEWLAPAVATAFRPDAELALDAVPVDNGVATVALSPDAALADTEDRERMVAQLAWTLGVLPEVERVEVLASNLPLIQGDPLSPNDPPLSSYDPGVLAAGTPLYAIGESGVVSVTDGELSPVPGPLGEQAGAREVAVSLDVDRGAVISADGTTLSVAALRDGETLEPLVHGGDLSSPAWDRTGLLWAVDHDAQGHGIVVTRADGQPATVVAPELAGIDVTRLAVSPDGVRVALIVGGQAMVGNVIRSDDDATVRIEQLKPIGPADVAHDVAWSTSSPSWSAADTVIVLLETETNAGETTAEPYYAALSGQETLPRGGLPAGDAVRVGAAAGLPVVLESDGVLYVQRSSNAWTEIGPASSPAYPG</sequence>
<feature type="domain" description="GerMN" evidence="2">
    <location>
        <begin position="203"/>
        <end position="293"/>
    </location>
</feature>
<dbReference type="InterPro" id="IPR059026">
    <property type="entry name" value="LpqB_N"/>
</dbReference>
<protein>
    <recommendedName>
        <fullName evidence="2">GerMN domain-containing protein</fullName>
    </recommendedName>
</protein>
<accession>A0A2W2CL48</accession>
<feature type="chain" id="PRO_5038728096" description="GerMN domain-containing protein" evidence="1">
    <location>
        <begin position="21"/>
        <end position="577"/>
    </location>
</feature>
<dbReference type="SUPFAM" id="SSF69322">
    <property type="entry name" value="Tricorn protease domain 2"/>
    <property type="match status" value="1"/>
</dbReference>
<dbReference type="SMART" id="SM00909">
    <property type="entry name" value="Germane"/>
    <property type="match status" value="1"/>
</dbReference>
<evidence type="ECO:0000313" key="3">
    <source>
        <dbReference type="EMBL" id="PZF80903.1"/>
    </source>
</evidence>
<dbReference type="Proteomes" id="UP000248764">
    <property type="component" value="Unassembled WGS sequence"/>
</dbReference>
<dbReference type="Pfam" id="PF25976">
    <property type="entry name" value="LpqB_N"/>
    <property type="match status" value="1"/>
</dbReference>
<evidence type="ECO:0000256" key="1">
    <source>
        <dbReference type="SAM" id="SignalP"/>
    </source>
</evidence>
<dbReference type="InterPro" id="IPR018910">
    <property type="entry name" value="LpqB_C"/>
</dbReference>
<evidence type="ECO:0000313" key="4">
    <source>
        <dbReference type="Proteomes" id="UP000248764"/>
    </source>
</evidence>
<feature type="signal peptide" evidence="1">
    <location>
        <begin position="1"/>
        <end position="20"/>
    </location>
</feature>